<sequence length="83" mass="9719">MYARQCILTDRRMYLYIIDTLKRVEEWDTSLLHYLSSPKGREIYYIHGHSLDHSISVPPLERRSAAPLIIGLLLCPKKSHHCV</sequence>
<reference evidence="1 2" key="1">
    <citation type="submission" date="2016-03" db="EMBL/GenBank/DDBJ databases">
        <title>Whole genome sequencing of Grifola frondosa 9006-11.</title>
        <authorList>
            <person name="Min B."/>
            <person name="Park H."/>
            <person name="Kim J.-G."/>
            <person name="Cho H."/>
            <person name="Oh Y.-L."/>
            <person name="Kong W.-S."/>
            <person name="Choi I.-G."/>
        </authorList>
    </citation>
    <scope>NUCLEOTIDE SEQUENCE [LARGE SCALE GENOMIC DNA]</scope>
    <source>
        <strain evidence="1 2">9006-11</strain>
    </source>
</reference>
<comment type="caution">
    <text evidence="1">The sequence shown here is derived from an EMBL/GenBank/DDBJ whole genome shotgun (WGS) entry which is preliminary data.</text>
</comment>
<proteinExistence type="predicted"/>
<dbReference type="EMBL" id="LUGG01000001">
    <property type="protein sequence ID" value="OBZ79678.1"/>
    <property type="molecule type" value="Genomic_DNA"/>
</dbReference>
<dbReference type="Proteomes" id="UP000092993">
    <property type="component" value="Unassembled WGS sequence"/>
</dbReference>
<dbReference type="AlphaFoldDB" id="A0A1C7MS85"/>
<gene>
    <name evidence="1" type="ORF">A0H81_01412</name>
</gene>
<accession>A0A1C7MS85</accession>
<evidence type="ECO:0000313" key="2">
    <source>
        <dbReference type="Proteomes" id="UP000092993"/>
    </source>
</evidence>
<organism evidence="1 2">
    <name type="scientific">Grifola frondosa</name>
    <name type="common">Maitake</name>
    <name type="synonym">Polyporus frondosus</name>
    <dbReference type="NCBI Taxonomy" id="5627"/>
    <lineage>
        <taxon>Eukaryota</taxon>
        <taxon>Fungi</taxon>
        <taxon>Dikarya</taxon>
        <taxon>Basidiomycota</taxon>
        <taxon>Agaricomycotina</taxon>
        <taxon>Agaricomycetes</taxon>
        <taxon>Polyporales</taxon>
        <taxon>Grifolaceae</taxon>
        <taxon>Grifola</taxon>
    </lineage>
</organism>
<protein>
    <submittedName>
        <fullName evidence="1">Uncharacterized protein</fullName>
    </submittedName>
</protein>
<evidence type="ECO:0000313" key="1">
    <source>
        <dbReference type="EMBL" id="OBZ79678.1"/>
    </source>
</evidence>
<keyword evidence="2" id="KW-1185">Reference proteome</keyword>
<name>A0A1C7MS85_GRIFR</name>